<gene>
    <name evidence="1" type="ORF">A4A58_00575</name>
</gene>
<dbReference type="Proteomes" id="UP000076574">
    <property type="component" value="Unassembled WGS sequence"/>
</dbReference>
<evidence type="ECO:0000313" key="2">
    <source>
        <dbReference type="Proteomes" id="UP000076574"/>
    </source>
</evidence>
<dbReference type="RefSeq" id="WP_068728858.1">
    <property type="nucleotide sequence ID" value="NZ_LVYV01000001.1"/>
</dbReference>
<proteinExistence type="predicted"/>
<reference evidence="1 2" key="1">
    <citation type="submission" date="2016-03" db="EMBL/GenBank/DDBJ databases">
        <title>Microsymbionts genomes from the relict species Vavilovia formosa (Stev.) Fed.</title>
        <authorList>
            <person name="Kopat V."/>
            <person name="Chirak E."/>
            <person name="Kimeklis A."/>
            <person name="Andronov E."/>
        </authorList>
    </citation>
    <scope>NUCLEOTIDE SEQUENCE [LARGE SCALE GENOMIC DNA]</scope>
    <source>
        <strain evidence="1 2">Vaf07</strain>
    </source>
</reference>
<comment type="caution">
    <text evidence="1">The sequence shown here is derived from an EMBL/GenBank/DDBJ whole genome shotgun (WGS) entry which is preliminary data.</text>
</comment>
<sequence>MRLVPITDADRSWASLKSQWRKAAEAAEEDFSTYTQGIFAALDPVMQGGKGGLYGLYDGTVPQAFCQVSKLLMPKFEGPVLRCRFMTVSPTYDFGSAGLDKYGQLLIELFSGMVWLSRNALSASHIQFHLRSPADAQFLAPLQAPVPDSPFQRFTINGAWVECDLKLPELETM</sequence>
<accession>A0A161RNT9</accession>
<dbReference type="AlphaFoldDB" id="A0A161RNT9"/>
<evidence type="ECO:0000313" key="1">
    <source>
        <dbReference type="EMBL" id="KZD25018.1"/>
    </source>
</evidence>
<keyword evidence="2" id="KW-1185">Reference proteome</keyword>
<dbReference type="EMBL" id="LVYV01000001">
    <property type="protein sequence ID" value="KZD25018.1"/>
    <property type="molecule type" value="Genomic_DNA"/>
</dbReference>
<name>A0A161RNT9_9BRAD</name>
<organism evidence="1 2">
    <name type="scientific">Tardiphaga robiniae</name>
    <dbReference type="NCBI Taxonomy" id="943830"/>
    <lineage>
        <taxon>Bacteria</taxon>
        <taxon>Pseudomonadati</taxon>
        <taxon>Pseudomonadota</taxon>
        <taxon>Alphaproteobacteria</taxon>
        <taxon>Hyphomicrobiales</taxon>
        <taxon>Nitrobacteraceae</taxon>
        <taxon>Tardiphaga</taxon>
    </lineage>
</organism>
<protein>
    <submittedName>
        <fullName evidence="1">Uncharacterized protein</fullName>
    </submittedName>
</protein>
<dbReference type="OrthoDB" id="7596070at2"/>